<dbReference type="PROSITE" id="PS00676">
    <property type="entry name" value="SIGMA54_INTERACT_2"/>
    <property type="match status" value="1"/>
</dbReference>
<dbReference type="PRINTS" id="PR01590">
    <property type="entry name" value="HTHFIS"/>
</dbReference>
<keyword evidence="5" id="KW-0804">Transcription</keyword>
<evidence type="ECO:0000256" key="3">
    <source>
        <dbReference type="ARBA" id="ARBA00023015"/>
    </source>
</evidence>
<dbReference type="InterPro" id="IPR002197">
    <property type="entry name" value="HTH_Fis"/>
</dbReference>
<dbReference type="InterPro" id="IPR001789">
    <property type="entry name" value="Sig_transdc_resp-reg_receiver"/>
</dbReference>
<dbReference type="PANTHER" id="PTHR32071:SF113">
    <property type="entry name" value="ALGINATE BIOSYNTHESIS TRANSCRIPTIONAL REGULATORY PROTEIN ALGB"/>
    <property type="match status" value="1"/>
</dbReference>
<keyword evidence="6" id="KW-0597">Phosphoprotein</keyword>
<dbReference type="InterPro" id="IPR058031">
    <property type="entry name" value="AAA_lid_NorR"/>
</dbReference>
<evidence type="ECO:0000259" key="7">
    <source>
        <dbReference type="PROSITE" id="PS50045"/>
    </source>
</evidence>
<evidence type="ECO:0000256" key="4">
    <source>
        <dbReference type="ARBA" id="ARBA00023125"/>
    </source>
</evidence>
<dbReference type="GO" id="GO:0006355">
    <property type="term" value="P:regulation of DNA-templated transcription"/>
    <property type="evidence" value="ECO:0007669"/>
    <property type="project" value="InterPro"/>
</dbReference>
<dbReference type="Gene3D" id="3.40.50.2300">
    <property type="match status" value="1"/>
</dbReference>
<dbReference type="InterPro" id="IPR011006">
    <property type="entry name" value="CheY-like_superfamily"/>
</dbReference>
<gene>
    <name evidence="9" type="ORF">GCM10011403_23070</name>
</gene>
<dbReference type="EMBL" id="BMIY01000010">
    <property type="protein sequence ID" value="GFZ79430.1"/>
    <property type="molecule type" value="Genomic_DNA"/>
</dbReference>
<keyword evidence="2" id="KW-0067">ATP-binding</keyword>
<dbReference type="Gene3D" id="1.10.10.60">
    <property type="entry name" value="Homeodomain-like"/>
    <property type="match status" value="1"/>
</dbReference>
<dbReference type="SUPFAM" id="SSF46689">
    <property type="entry name" value="Homeodomain-like"/>
    <property type="match status" value="1"/>
</dbReference>
<dbReference type="InterPro" id="IPR003593">
    <property type="entry name" value="AAA+_ATPase"/>
</dbReference>
<sequence length="460" mass="50784">MPNINMQRILVVDDDPDILLSAQIILKNEFADVLCIENPAELEETLSHFEPDVVLLDMNFTRGLVGGDEGLYWLSKIKGFDPNIQVVMSTAYGEVELAVTAIKQGAADFVQKPWLNEKLVATLKACAKISVSTREIEMLRDSHQAFSVTKPATDSPDLIGQSPAFQSVLELISRVAPSDANVLVTGENGTGKELIARAIHQQSQRAKGPMVSVDVGALPSSLFESEMFGHAKGAFTDAKNEKPGKFELASGGTLFLDEIGNLELDIQAKLLRALESRSITKVGGTRSIPVDIRLISATNVSREQLSDTDQFRSDLLYRINTVEVNIPPLRERQEDIPLLLSHYQTIFGNKYGRTDTYISSATLEKLTSYRWPGNIRELKHATERAIIVASSNELKTENFLSEVPSASSHREDFNLEVLEQRVIEDALTAFGGNMTKVAKALGLGRTTLYRKMEKYGINSE</sequence>
<dbReference type="SUPFAM" id="SSF52540">
    <property type="entry name" value="P-loop containing nucleoside triphosphate hydrolases"/>
    <property type="match status" value="1"/>
</dbReference>
<dbReference type="InterPro" id="IPR002078">
    <property type="entry name" value="Sigma_54_int"/>
</dbReference>
<evidence type="ECO:0000313" key="10">
    <source>
        <dbReference type="Proteomes" id="UP000627715"/>
    </source>
</evidence>
<dbReference type="GO" id="GO:0005524">
    <property type="term" value="F:ATP binding"/>
    <property type="evidence" value="ECO:0007669"/>
    <property type="project" value="UniProtKB-KW"/>
</dbReference>
<dbReference type="SMART" id="SM00382">
    <property type="entry name" value="AAA"/>
    <property type="match status" value="1"/>
</dbReference>
<dbReference type="SMART" id="SM00448">
    <property type="entry name" value="REC"/>
    <property type="match status" value="1"/>
</dbReference>
<dbReference type="Pfam" id="PF02954">
    <property type="entry name" value="HTH_8"/>
    <property type="match status" value="1"/>
</dbReference>
<keyword evidence="10" id="KW-1185">Reference proteome</keyword>
<comment type="caution">
    <text evidence="9">The sequence shown here is derived from an EMBL/GenBank/DDBJ whole genome shotgun (WGS) entry which is preliminary data.</text>
</comment>
<dbReference type="InterPro" id="IPR009057">
    <property type="entry name" value="Homeodomain-like_sf"/>
</dbReference>
<dbReference type="AlphaFoldDB" id="A0A916QLH9"/>
<reference evidence="9" key="1">
    <citation type="journal article" date="2014" name="Int. J. Syst. Evol. Microbiol.">
        <title>Complete genome sequence of Corynebacterium casei LMG S-19264T (=DSM 44701T), isolated from a smear-ripened cheese.</title>
        <authorList>
            <consortium name="US DOE Joint Genome Institute (JGI-PGF)"/>
            <person name="Walter F."/>
            <person name="Albersmeier A."/>
            <person name="Kalinowski J."/>
            <person name="Ruckert C."/>
        </authorList>
    </citation>
    <scope>NUCLEOTIDE SEQUENCE</scope>
    <source>
        <strain evidence="9">CGMCC 1.15425</strain>
    </source>
</reference>
<dbReference type="RefSeq" id="WP_229694663.1">
    <property type="nucleotide sequence ID" value="NZ_BMIY01000010.1"/>
</dbReference>
<evidence type="ECO:0000256" key="1">
    <source>
        <dbReference type="ARBA" id="ARBA00022741"/>
    </source>
</evidence>
<feature type="modified residue" description="4-aspartylphosphate" evidence="6">
    <location>
        <position position="57"/>
    </location>
</feature>
<dbReference type="Proteomes" id="UP000627715">
    <property type="component" value="Unassembled WGS sequence"/>
</dbReference>
<keyword evidence="1" id="KW-0547">Nucleotide-binding</keyword>
<dbReference type="InterPro" id="IPR025944">
    <property type="entry name" value="Sigma_54_int_dom_CS"/>
</dbReference>
<name>A0A916QLH9_9GAMM</name>
<dbReference type="Gene3D" id="3.40.50.300">
    <property type="entry name" value="P-loop containing nucleotide triphosphate hydrolases"/>
    <property type="match status" value="1"/>
</dbReference>
<keyword evidence="3" id="KW-0805">Transcription regulation</keyword>
<evidence type="ECO:0000256" key="6">
    <source>
        <dbReference type="PROSITE-ProRule" id="PRU00169"/>
    </source>
</evidence>
<dbReference type="InterPro" id="IPR025943">
    <property type="entry name" value="Sigma_54_int_dom_ATP-bd_2"/>
</dbReference>
<feature type="domain" description="Response regulatory" evidence="8">
    <location>
        <begin position="8"/>
        <end position="127"/>
    </location>
</feature>
<dbReference type="GO" id="GO:0043565">
    <property type="term" value="F:sequence-specific DNA binding"/>
    <property type="evidence" value="ECO:0007669"/>
    <property type="project" value="InterPro"/>
</dbReference>
<evidence type="ECO:0000256" key="5">
    <source>
        <dbReference type="ARBA" id="ARBA00023163"/>
    </source>
</evidence>
<accession>A0A916QLH9</accession>
<proteinExistence type="predicted"/>
<protein>
    <submittedName>
        <fullName evidence="9">Sigma-54-dependent Fis family transcriptional regulator</fullName>
    </submittedName>
</protein>
<reference evidence="9" key="2">
    <citation type="submission" date="2020-09" db="EMBL/GenBank/DDBJ databases">
        <authorList>
            <person name="Sun Q."/>
            <person name="Zhou Y."/>
        </authorList>
    </citation>
    <scope>NUCLEOTIDE SEQUENCE</scope>
    <source>
        <strain evidence="9">CGMCC 1.15425</strain>
    </source>
</reference>
<keyword evidence="4" id="KW-0238">DNA-binding</keyword>
<evidence type="ECO:0000256" key="2">
    <source>
        <dbReference type="ARBA" id="ARBA00022840"/>
    </source>
</evidence>
<dbReference type="PROSITE" id="PS00688">
    <property type="entry name" value="SIGMA54_INTERACT_3"/>
    <property type="match status" value="1"/>
</dbReference>
<dbReference type="CDD" id="cd00009">
    <property type="entry name" value="AAA"/>
    <property type="match status" value="1"/>
</dbReference>
<dbReference type="SUPFAM" id="SSF52172">
    <property type="entry name" value="CheY-like"/>
    <property type="match status" value="1"/>
</dbReference>
<dbReference type="Pfam" id="PF25601">
    <property type="entry name" value="AAA_lid_14"/>
    <property type="match status" value="1"/>
</dbReference>
<feature type="domain" description="Sigma-54 factor interaction" evidence="7">
    <location>
        <begin position="158"/>
        <end position="387"/>
    </location>
</feature>
<dbReference type="GO" id="GO:0000160">
    <property type="term" value="P:phosphorelay signal transduction system"/>
    <property type="evidence" value="ECO:0007669"/>
    <property type="project" value="InterPro"/>
</dbReference>
<evidence type="ECO:0000259" key="8">
    <source>
        <dbReference type="PROSITE" id="PS50110"/>
    </source>
</evidence>
<dbReference type="PROSITE" id="PS50110">
    <property type="entry name" value="RESPONSE_REGULATORY"/>
    <property type="match status" value="1"/>
</dbReference>
<dbReference type="Pfam" id="PF00158">
    <property type="entry name" value="Sigma54_activat"/>
    <property type="match status" value="1"/>
</dbReference>
<dbReference type="Pfam" id="PF00072">
    <property type="entry name" value="Response_reg"/>
    <property type="match status" value="1"/>
</dbReference>
<evidence type="ECO:0000313" key="9">
    <source>
        <dbReference type="EMBL" id="GFZ79430.1"/>
    </source>
</evidence>
<dbReference type="InterPro" id="IPR027417">
    <property type="entry name" value="P-loop_NTPase"/>
</dbReference>
<dbReference type="Gene3D" id="1.10.8.60">
    <property type="match status" value="1"/>
</dbReference>
<dbReference type="PROSITE" id="PS50045">
    <property type="entry name" value="SIGMA54_INTERACT_4"/>
    <property type="match status" value="1"/>
</dbReference>
<dbReference type="PANTHER" id="PTHR32071">
    <property type="entry name" value="TRANSCRIPTIONAL REGULATORY PROTEIN"/>
    <property type="match status" value="1"/>
</dbReference>
<organism evidence="9 10">
    <name type="scientific">Pseudohongiella nitratireducens</name>
    <dbReference type="NCBI Taxonomy" id="1768907"/>
    <lineage>
        <taxon>Bacteria</taxon>
        <taxon>Pseudomonadati</taxon>
        <taxon>Pseudomonadota</taxon>
        <taxon>Gammaproteobacteria</taxon>
        <taxon>Pseudomonadales</taxon>
        <taxon>Pseudohongiellaceae</taxon>
        <taxon>Pseudohongiella</taxon>
    </lineage>
</organism>
<dbReference type="FunFam" id="3.40.50.300:FF:000006">
    <property type="entry name" value="DNA-binding transcriptional regulator NtrC"/>
    <property type="match status" value="1"/>
</dbReference>